<name>G7GY47_9ACTN</name>
<keyword evidence="1" id="KW-0812">Transmembrane</keyword>
<keyword evidence="3" id="KW-1185">Reference proteome</keyword>
<organism evidence="2 3">
    <name type="scientific">Gordonia araii NBRC 100433</name>
    <dbReference type="NCBI Taxonomy" id="1073574"/>
    <lineage>
        <taxon>Bacteria</taxon>
        <taxon>Bacillati</taxon>
        <taxon>Actinomycetota</taxon>
        <taxon>Actinomycetes</taxon>
        <taxon>Mycobacteriales</taxon>
        <taxon>Gordoniaceae</taxon>
        <taxon>Gordonia</taxon>
    </lineage>
</organism>
<feature type="transmembrane region" description="Helical" evidence="1">
    <location>
        <begin position="49"/>
        <end position="68"/>
    </location>
</feature>
<protein>
    <submittedName>
        <fullName evidence="2">Putative amino acid transporter</fullName>
    </submittedName>
</protein>
<accession>G7GY47</accession>
<proteinExistence type="predicted"/>
<dbReference type="EMBL" id="BAEE01000012">
    <property type="protein sequence ID" value="GAB08522.1"/>
    <property type="molecule type" value="Genomic_DNA"/>
</dbReference>
<evidence type="ECO:0000256" key="1">
    <source>
        <dbReference type="SAM" id="Phobius"/>
    </source>
</evidence>
<dbReference type="STRING" id="1073574.GOARA_012_00720"/>
<dbReference type="Proteomes" id="UP000035088">
    <property type="component" value="Unassembled WGS sequence"/>
</dbReference>
<reference evidence="2 3" key="1">
    <citation type="submission" date="2011-11" db="EMBL/GenBank/DDBJ databases">
        <title>Whole genome shotgun sequence of Gordonia araii NBRC 100433.</title>
        <authorList>
            <person name="Yoshida Y."/>
            <person name="Hosoyama A."/>
            <person name="Tsuchikane K."/>
            <person name="Katsumata H."/>
            <person name="Yamazaki S."/>
            <person name="Fujita N."/>
        </authorList>
    </citation>
    <scope>NUCLEOTIDE SEQUENCE [LARGE SCALE GENOMIC DNA]</scope>
    <source>
        <strain evidence="2 3">NBRC 100433</strain>
    </source>
</reference>
<dbReference type="Gene3D" id="1.20.1740.10">
    <property type="entry name" value="Amino acid/polyamine transporter I"/>
    <property type="match status" value="1"/>
</dbReference>
<keyword evidence="1" id="KW-0472">Membrane</keyword>
<dbReference type="AlphaFoldDB" id="G7GY47"/>
<evidence type="ECO:0000313" key="3">
    <source>
        <dbReference type="Proteomes" id="UP000035088"/>
    </source>
</evidence>
<keyword evidence="1" id="KW-1133">Transmembrane helix</keyword>
<evidence type="ECO:0000313" key="2">
    <source>
        <dbReference type="EMBL" id="GAB08522.1"/>
    </source>
</evidence>
<gene>
    <name evidence="2" type="ORF">GOARA_012_00720</name>
</gene>
<comment type="caution">
    <text evidence="2">The sequence shown here is derived from an EMBL/GenBank/DDBJ whole genome shotgun (WGS) entry which is preliminary data.</text>
</comment>
<sequence length="73" mass="8034">MAWSRHSERYYPSFSVFLGTTLAMARDGHLPGTLSRVHPRFKVTHHAEVLVGVIVAALVVSIDLRGAIGFSPF</sequence>